<dbReference type="Pfam" id="PF01791">
    <property type="entry name" value="DeoC"/>
    <property type="match status" value="1"/>
</dbReference>
<dbReference type="AlphaFoldDB" id="C7NNN9"/>
<dbReference type="SMART" id="SM01133">
    <property type="entry name" value="DeoC"/>
    <property type="match status" value="1"/>
</dbReference>
<keyword evidence="4 6" id="KW-0704">Schiff base</keyword>
<dbReference type="KEGG" id="hut:Huta_1388"/>
<dbReference type="GO" id="GO:0016052">
    <property type="term" value="P:carbohydrate catabolic process"/>
    <property type="evidence" value="ECO:0007669"/>
    <property type="project" value="TreeGrafter"/>
</dbReference>
<dbReference type="GO" id="GO:0009264">
    <property type="term" value="P:deoxyribonucleotide catabolic process"/>
    <property type="evidence" value="ECO:0007669"/>
    <property type="project" value="UniProtKB-UniRule"/>
</dbReference>
<organism evidence="7 8">
    <name type="scientific">Halorhabdus utahensis (strain DSM 12940 / JCM 11049 / AX-2)</name>
    <dbReference type="NCBI Taxonomy" id="519442"/>
    <lineage>
        <taxon>Archaea</taxon>
        <taxon>Methanobacteriati</taxon>
        <taxon>Methanobacteriota</taxon>
        <taxon>Stenosarchaea group</taxon>
        <taxon>Halobacteria</taxon>
        <taxon>Halobacteriales</taxon>
        <taxon>Haloarculaceae</taxon>
        <taxon>Halorhabdus</taxon>
    </lineage>
</organism>
<dbReference type="PANTHER" id="PTHR10889">
    <property type="entry name" value="DEOXYRIBOSE-PHOSPHATE ALDOLASE"/>
    <property type="match status" value="1"/>
</dbReference>
<dbReference type="eggNOG" id="arCOG04320">
    <property type="taxonomic scope" value="Archaea"/>
</dbReference>
<comment type="pathway">
    <text evidence="6">Carbohydrate degradation; 2-deoxy-D-ribose 1-phosphate degradation; D-glyceraldehyde 3-phosphate and acetaldehyde from 2-deoxy-alpha-D-ribose 1-phosphate: step 2/2.</text>
</comment>
<proteinExistence type="inferred from homology"/>
<dbReference type="PANTHER" id="PTHR10889:SF1">
    <property type="entry name" value="DEOXYRIBOSE-PHOSPHATE ALDOLASE"/>
    <property type="match status" value="1"/>
</dbReference>
<dbReference type="GO" id="GO:0004139">
    <property type="term" value="F:deoxyribose-phosphate aldolase activity"/>
    <property type="evidence" value="ECO:0007669"/>
    <property type="project" value="UniProtKB-UniRule"/>
</dbReference>
<dbReference type="HAMAP" id="MF_00114">
    <property type="entry name" value="DeoC_type1"/>
    <property type="match status" value="1"/>
</dbReference>
<evidence type="ECO:0000256" key="1">
    <source>
        <dbReference type="ARBA" id="ARBA00010936"/>
    </source>
</evidence>
<dbReference type="InterPro" id="IPR028581">
    <property type="entry name" value="DeoC_typeI"/>
</dbReference>
<feature type="active site" description="Schiff-base intermediate with acetaldehyde" evidence="6">
    <location>
        <position position="148"/>
    </location>
</feature>
<dbReference type="Proteomes" id="UP000002071">
    <property type="component" value="Chromosome"/>
</dbReference>
<dbReference type="CDD" id="cd00959">
    <property type="entry name" value="DeoC"/>
    <property type="match status" value="1"/>
</dbReference>
<dbReference type="GeneID" id="8383667"/>
<dbReference type="EC" id="4.1.2.4" evidence="6"/>
<dbReference type="InterPro" id="IPR002915">
    <property type="entry name" value="DeoC/FbaB/LacD_aldolase"/>
</dbReference>
<name>C7NNN9_HALUD</name>
<dbReference type="EMBL" id="CP001687">
    <property type="protein sequence ID" value="ACV11564.1"/>
    <property type="molecule type" value="Genomic_DNA"/>
</dbReference>
<comment type="similarity">
    <text evidence="1 6">Belongs to the DeoC/FbaB aldolase family. DeoC type 1 subfamily.</text>
</comment>
<comment type="catalytic activity">
    <reaction evidence="5 6">
        <text>2-deoxy-D-ribose 5-phosphate = D-glyceraldehyde 3-phosphate + acetaldehyde</text>
        <dbReference type="Rhea" id="RHEA:12821"/>
        <dbReference type="ChEBI" id="CHEBI:15343"/>
        <dbReference type="ChEBI" id="CHEBI:59776"/>
        <dbReference type="ChEBI" id="CHEBI:62877"/>
        <dbReference type="EC" id="4.1.2.4"/>
    </reaction>
</comment>
<evidence type="ECO:0000256" key="3">
    <source>
        <dbReference type="ARBA" id="ARBA00023239"/>
    </source>
</evidence>
<dbReference type="InterPro" id="IPR011343">
    <property type="entry name" value="DeoC"/>
</dbReference>
<dbReference type="NCBIfam" id="TIGR00126">
    <property type="entry name" value="deoC"/>
    <property type="match status" value="1"/>
</dbReference>
<feature type="active site" description="Proton donor/acceptor" evidence="6">
    <location>
        <position position="173"/>
    </location>
</feature>
<dbReference type="GO" id="GO:0006018">
    <property type="term" value="P:2-deoxyribose 1-phosphate catabolic process"/>
    <property type="evidence" value="ECO:0007669"/>
    <property type="project" value="UniProtKB-UniRule"/>
</dbReference>
<dbReference type="PIRSF" id="PIRSF001357">
    <property type="entry name" value="DeoC"/>
    <property type="match status" value="1"/>
</dbReference>
<keyword evidence="3 6" id="KW-0456">Lyase</keyword>
<evidence type="ECO:0000313" key="7">
    <source>
        <dbReference type="EMBL" id="ACV11564.1"/>
    </source>
</evidence>
<comment type="subcellular location">
    <subcellularLocation>
        <location evidence="6">Cytoplasm</location>
    </subcellularLocation>
</comment>
<dbReference type="InterPro" id="IPR013785">
    <property type="entry name" value="Aldolase_TIM"/>
</dbReference>
<dbReference type="SUPFAM" id="SSF51569">
    <property type="entry name" value="Aldolase"/>
    <property type="match status" value="1"/>
</dbReference>
<keyword evidence="8" id="KW-1185">Reference proteome</keyword>
<dbReference type="GO" id="GO:0005737">
    <property type="term" value="C:cytoplasm"/>
    <property type="evidence" value="ECO:0007669"/>
    <property type="project" value="UniProtKB-SubCell"/>
</dbReference>
<dbReference type="Gene3D" id="3.20.20.70">
    <property type="entry name" value="Aldolase class I"/>
    <property type="match status" value="1"/>
</dbReference>
<reference evidence="7 8" key="1">
    <citation type="journal article" date="2009" name="Stand. Genomic Sci.">
        <title>Complete genome sequence of Halorhabdus utahensis type strain (AX-2).</title>
        <authorList>
            <person name="Anderson I."/>
            <person name="Tindall B.J."/>
            <person name="Pomrenke H."/>
            <person name="Goker M."/>
            <person name="Lapidus A."/>
            <person name="Nolan M."/>
            <person name="Copeland A."/>
            <person name="Glavina Del Rio T."/>
            <person name="Chen F."/>
            <person name="Tice H."/>
            <person name="Cheng J.F."/>
            <person name="Lucas S."/>
            <person name="Chertkov O."/>
            <person name="Bruce D."/>
            <person name="Brettin T."/>
            <person name="Detter J.C."/>
            <person name="Han C."/>
            <person name="Goodwin L."/>
            <person name="Land M."/>
            <person name="Hauser L."/>
            <person name="Chang Y.J."/>
            <person name="Jeffries C.D."/>
            <person name="Pitluck S."/>
            <person name="Pati A."/>
            <person name="Mavromatis K."/>
            <person name="Ivanova N."/>
            <person name="Ovchinnikova G."/>
            <person name="Chen A."/>
            <person name="Palaniappan K."/>
            <person name="Chain P."/>
            <person name="Rohde M."/>
            <person name="Bristow J."/>
            <person name="Eisen J.A."/>
            <person name="Markowitz V."/>
            <person name="Hugenholtz P."/>
            <person name="Kyrpides N.C."/>
            <person name="Klenk H.P."/>
        </authorList>
    </citation>
    <scope>NUCLEOTIDE SEQUENCE [LARGE SCALE GENOMIC DNA]</scope>
    <source>
        <strain evidence="8">DSM 12940 / JCM 11049 / AX-2</strain>
    </source>
</reference>
<feature type="active site" description="Proton donor/acceptor" evidence="6">
    <location>
        <position position="87"/>
    </location>
</feature>
<gene>
    <name evidence="6" type="primary">deoC</name>
    <name evidence="7" type="ordered locus">Huta_1388</name>
</gene>
<dbReference type="STRING" id="519442.Huta_1388"/>
<dbReference type="UniPathway" id="UPA00002">
    <property type="reaction ID" value="UER00468"/>
</dbReference>
<accession>C7NNN9</accession>
<sequence length="213" mass="22125">MDDILSRIEHTVLGPETTPADVEAVLDDASEYGLRACIPPCYLELAGEYAPDVEVATVIGFPHGNHTTAAKVAEAEDAVEAGADELDMVCNVGLLKAGEDDAVREDIESVVAATRKPVKVIIETPLLTDEEKHRASQLVADAGADFVKTATGFGGGGATVPDVELMSEYAPVKASGGVGSWADAKAMFDAGADRIGASSGDVIAEEYFEAQEA</sequence>
<comment type="function">
    <text evidence="6">Catalyzes a reversible aldol reaction between acetaldehyde and D-glyceraldehyde 3-phosphate to generate 2-deoxy-D-ribose 5-phosphate.</text>
</comment>
<evidence type="ECO:0000313" key="8">
    <source>
        <dbReference type="Proteomes" id="UP000002071"/>
    </source>
</evidence>
<keyword evidence="2 6" id="KW-0963">Cytoplasm</keyword>
<evidence type="ECO:0000256" key="6">
    <source>
        <dbReference type="HAMAP-Rule" id="MF_00114"/>
    </source>
</evidence>
<dbReference type="RefSeq" id="WP_015789138.1">
    <property type="nucleotide sequence ID" value="NC_013158.1"/>
</dbReference>
<dbReference type="FunFam" id="3.20.20.70:FF:000044">
    <property type="entry name" value="Deoxyribose-phosphate aldolase"/>
    <property type="match status" value="1"/>
</dbReference>
<evidence type="ECO:0000256" key="2">
    <source>
        <dbReference type="ARBA" id="ARBA00022490"/>
    </source>
</evidence>
<dbReference type="HOGENOM" id="CLU_053595_0_2_2"/>
<dbReference type="OrthoDB" id="31145at2157"/>
<evidence type="ECO:0000256" key="5">
    <source>
        <dbReference type="ARBA" id="ARBA00048791"/>
    </source>
</evidence>
<protein>
    <recommendedName>
        <fullName evidence="6">Deoxyribose-phosphate aldolase</fullName>
        <shortName evidence="6">DERA</shortName>
        <ecNumber evidence="6">4.1.2.4</ecNumber>
    </recommendedName>
    <alternativeName>
        <fullName evidence="6">2-deoxy-D-ribose 5-phosphate aldolase</fullName>
    </alternativeName>
    <alternativeName>
        <fullName evidence="6">Phosphodeoxyriboaldolase</fullName>
        <shortName evidence="6">Deoxyriboaldolase</shortName>
    </alternativeName>
</protein>
<evidence type="ECO:0000256" key="4">
    <source>
        <dbReference type="ARBA" id="ARBA00023270"/>
    </source>
</evidence>